<reference evidence="2 3" key="1">
    <citation type="journal article" date="2021" name="Elife">
        <title>Chloroplast acquisition without the gene transfer in kleptoplastic sea slugs, Plakobranchus ocellatus.</title>
        <authorList>
            <person name="Maeda T."/>
            <person name="Takahashi S."/>
            <person name="Yoshida T."/>
            <person name="Shimamura S."/>
            <person name="Takaki Y."/>
            <person name="Nagai Y."/>
            <person name="Toyoda A."/>
            <person name="Suzuki Y."/>
            <person name="Arimoto A."/>
            <person name="Ishii H."/>
            <person name="Satoh N."/>
            <person name="Nishiyama T."/>
            <person name="Hasebe M."/>
            <person name="Maruyama T."/>
            <person name="Minagawa J."/>
            <person name="Obokata J."/>
            <person name="Shigenobu S."/>
        </authorList>
    </citation>
    <scope>NUCLEOTIDE SEQUENCE [LARGE SCALE GENOMIC DNA]</scope>
</reference>
<keyword evidence="3" id="KW-1185">Reference proteome</keyword>
<evidence type="ECO:0000313" key="2">
    <source>
        <dbReference type="EMBL" id="GFR83083.1"/>
    </source>
</evidence>
<name>A0AAV4GC10_9GAST</name>
<comment type="caution">
    <text evidence="2">The sequence shown here is derived from an EMBL/GenBank/DDBJ whole genome shotgun (WGS) entry which is preliminary data.</text>
</comment>
<feature type="region of interest" description="Disordered" evidence="1">
    <location>
        <begin position="1"/>
        <end position="20"/>
    </location>
</feature>
<organism evidence="2 3">
    <name type="scientific">Elysia marginata</name>
    <dbReference type="NCBI Taxonomy" id="1093978"/>
    <lineage>
        <taxon>Eukaryota</taxon>
        <taxon>Metazoa</taxon>
        <taxon>Spiralia</taxon>
        <taxon>Lophotrochozoa</taxon>
        <taxon>Mollusca</taxon>
        <taxon>Gastropoda</taxon>
        <taxon>Heterobranchia</taxon>
        <taxon>Euthyneura</taxon>
        <taxon>Panpulmonata</taxon>
        <taxon>Sacoglossa</taxon>
        <taxon>Placobranchoidea</taxon>
        <taxon>Plakobranchidae</taxon>
        <taxon>Elysia</taxon>
    </lineage>
</organism>
<sequence>VKDEQGKAVSRQARSSANLHGTLTATYHRASQQQHQQQQQQQQQLLLLLWSVG</sequence>
<protein>
    <submittedName>
        <fullName evidence="2">Uncharacterized protein</fullName>
    </submittedName>
</protein>
<proteinExistence type="predicted"/>
<evidence type="ECO:0000256" key="1">
    <source>
        <dbReference type="SAM" id="MobiDB-lite"/>
    </source>
</evidence>
<evidence type="ECO:0000313" key="3">
    <source>
        <dbReference type="Proteomes" id="UP000762676"/>
    </source>
</evidence>
<dbReference type="AlphaFoldDB" id="A0AAV4GC10"/>
<dbReference type="Proteomes" id="UP000762676">
    <property type="component" value="Unassembled WGS sequence"/>
</dbReference>
<accession>A0AAV4GC10</accession>
<gene>
    <name evidence="2" type="ORF">ElyMa_005967200</name>
</gene>
<feature type="non-terminal residue" evidence="2">
    <location>
        <position position="1"/>
    </location>
</feature>
<dbReference type="EMBL" id="BMAT01011981">
    <property type="protein sequence ID" value="GFR83083.1"/>
    <property type="molecule type" value="Genomic_DNA"/>
</dbReference>